<dbReference type="AlphaFoldDB" id="A0A5B9Y4S2"/>
<organism evidence="2 3">
    <name type="scientific">Spiroplasma chinense</name>
    <dbReference type="NCBI Taxonomy" id="216932"/>
    <lineage>
        <taxon>Bacteria</taxon>
        <taxon>Bacillati</taxon>
        <taxon>Mycoplasmatota</taxon>
        <taxon>Mollicutes</taxon>
        <taxon>Entomoplasmatales</taxon>
        <taxon>Spiroplasmataceae</taxon>
        <taxon>Spiroplasma</taxon>
    </lineage>
</organism>
<feature type="region of interest" description="Disordered" evidence="1">
    <location>
        <begin position="429"/>
        <end position="474"/>
    </location>
</feature>
<feature type="compositionally biased region" description="Basic and acidic residues" evidence="1">
    <location>
        <begin position="465"/>
        <end position="474"/>
    </location>
</feature>
<accession>A0A5B9Y4S2</accession>
<protein>
    <submittedName>
        <fullName evidence="2">Uncharacterized protein</fullName>
    </submittedName>
</protein>
<dbReference type="EMBL" id="CP043026">
    <property type="protein sequence ID" value="QEH61805.1"/>
    <property type="molecule type" value="Genomic_DNA"/>
</dbReference>
<reference evidence="2 3" key="1">
    <citation type="submission" date="2019-08" db="EMBL/GenBank/DDBJ databases">
        <title>Complete genome sequence of Spiroplasma chinense CCH (DSM 19755).</title>
        <authorList>
            <person name="Shen H.-Y."/>
            <person name="Lin Y.-C."/>
            <person name="Chou L."/>
            <person name="Kuo C.-H."/>
        </authorList>
    </citation>
    <scope>NUCLEOTIDE SEQUENCE [LARGE SCALE GENOMIC DNA]</scope>
    <source>
        <strain evidence="2 3">CCH</strain>
    </source>
</reference>
<feature type="compositionally biased region" description="Basic and acidic residues" evidence="1">
    <location>
        <begin position="429"/>
        <end position="457"/>
    </location>
</feature>
<name>A0A5B9Y4S2_9MOLU</name>
<evidence type="ECO:0000313" key="3">
    <source>
        <dbReference type="Proteomes" id="UP000323144"/>
    </source>
</evidence>
<dbReference type="KEGG" id="schi:SCHIN_v1c06080"/>
<dbReference type="RefSeq" id="WP_166508190.1">
    <property type="nucleotide sequence ID" value="NZ_CP043026.1"/>
</dbReference>
<evidence type="ECO:0000256" key="1">
    <source>
        <dbReference type="SAM" id="MobiDB-lite"/>
    </source>
</evidence>
<proteinExistence type="predicted"/>
<evidence type="ECO:0000313" key="2">
    <source>
        <dbReference type="EMBL" id="QEH61805.1"/>
    </source>
</evidence>
<sequence>MYVKKIVAKNFIIPGKQKFVFDDDQNLISGDFYNIKELPLINEILNGKWQEHTNSFELFYPKFARKTEDMDLQIDTLIEISEEELEALNVFSLKLYGIPQTSRAWYYSIKCVYPFIFPVVSLVPAENPKDRTFGVGSHYDKFIKANSSKRELLTVAGMNAVGLLREKYFEYRKMAVRTDEVLLHKRYLDVIKSTFRYDEQFIKRIGQALYAMDDGDIISFGDQADFFFRNKLFIDFINAIPLMRENPKIKYDFQDMIYECYLRDLQWVYSVKTSNDILEIRKIIHNACGEKPISLREFQSMFKFNLSYDKKLDISKMQKEWIDDPNNQILQKEKVEPLNMFEKEISNVNLEDYDNNEEIENLNIIKSSIKEEKMKVKLEQAEKIAQAKREIEFAKQKEKRLKLEEKEKIKEKELKLKEKEAKIKAKAAKEKKLFNEQMKKKEKLQKAKKVEAKKQLDQKSNAKPAAEKKQKEKK</sequence>
<gene>
    <name evidence="2" type="ORF">SCHIN_v1c06080</name>
</gene>
<keyword evidence="3" id="KW-1185">Reference proteome</keyword>
<dbReference type="Proteomes" id="UP000323144">
    <property type="component" value="Chromosome"/>
</dbReference>